<reference evidence="3 4" key="1">
    <citation type="submission" date="2016-10" db="EMBL/GenBank/DDBJ databases">
        <authorList>
            <person name="Varghese N."/>
            <person name="Submissions S."/>
        </authorList>
    </citation>
    <scope>NUCLEOTIDE SEQUENCE [LARGE SCALE GENOMIC DNA]</scope>
    <source>
        <strain evidence="3 4">IAM 15147</strain>
    </source>
</reference>
<keyword evidence="2" id="KW-0812">Transmembrane</keyword>
<gene>
    <name evidence="3" type="ORF">SAMN04487783_1290</name>
</gene>
<name>A0AA94HM82_9MICO</name>
<evidence type="ECO:0000256" key="1">
    <source>
        <dbReference type="SAM" id="MobiDB-lite"/>
    </source>
</evidence>
<feature type="transmembrane region" description="Helical" evidence="2">
    <location>
        <begin position="40"/>
        <end position="63"/>
    </location>
</feature>
<feature type="region of interest" description="Disordered" evidence="1">
    <location>
        <begin position="14"/>
        <end position="34"/>
    </location>
</feature>
<protein>
    <submittedName>
        <fullName evidence="3">Hypothetical membrane protein</fullName>
    </submittedName>
</protein>
<feature type="transmembrane region" description="Helical" evidence="2">
    <location>
        <begin position="118"/>
        <end position="143"/>
    </location>
</feature>
<evidence type="ECO:0000313" key="3">
    <source>
        <dbReference type="EMBL" id="SFS09621.1"/>
    </source>
</evidence>
<proteinExistence type="predicted"/>
<feature type="transmembrane region" description="Helical" evidence="2">
    <location>
        <begin position="181"/>
        <end position="200"/>
    </location>
</feature>
<feature type="transmembrane region" description="Helical" evidence="2">
    <location>
        <begin position="149"/>
        <end position="169"/>
    </location>
</feature>
<comment type="caution">
    <text evidence="3">The sequence shown here is derived from an EMBL/GenBank/DDBJ whole genome shotgun (WGS) entry which is preliminary data.</text>
</comment>
<feature type="transmembrane region" description="Helical" evidence="2">
    <location>
        <begin position="220"/>
        <end position="241"/>
    </location>
</feature>
<feature type="transmembrane region" description="Helical" evidence="2">
    <location>
        <begin position="323"/>
        <end position="341"/>
    </location>
</feature>
<keyword evidence="4" id="KW-1185">Reference proteome</keyword>
<accession>A0AA94HM82</accession>
<feature type="transmembrane region" description="Helical" evidence="2">
    <location>
        <begin position="75"/>
        <end position="97"/>
    </location>
</feature>
<sequence>MAVSTPSAVHGSIGCVEAGKRARPAPTGPGHDARRRESHAIVAAWASFAVGLIFGLVALAGGPRPIAGDLSQPTVMVPAAGIAALVAATAFVLSTLLHRRDETAPMPPWQRTVSHVSTVALTLAFAAVTAMAVLTGGEILALGLRGLEAPAIGGALLTAIASSAGGWLAFQAGVELRTRELATLLFAYLTIGTVFAMITAADPRWWELHFSELGAGSGAWAFNGTVIVAGLLVATIGSYIGRDLHRWLGDARLRSIGAVVILFAVTGLALAGVGLFPLRDGPPGDGSLSGARLAHDIAAFGTLGLFAVTAVVVTLVMPGPPRAMLLTTVGAGVAMVANLLLWRPGEVYSTAGLEAIAVGIIFVWMTTLVRTLSACVPDASRPSARPTLLPRA</sequence>
<evidence type="ECO:0000256" key="2">
    <source>
        <dbReference type="SAM" id="Phobius"/>
    </source>
</evidence>
<feature type="transmembrane region" description="Helical" evidence="2">
    <location>
        <begin position="297"/>
        <end position="316"/>
    </location>
</feature>
<evidence type="ECO:0000313" key="4">
    <source>
        <dbReference type="Proteomes" id="UP000198506"/>
    </source>
</evidence>
<dbReference type="AlphaFoldDB" id="A0AA94HM82"/>
<dbReference type="Pfam" id="PF06197">
    <property type="entry name" value="DUF998"/>
    <property type="match status" value="1"/>
</dbReference>
<feature type="transmembrane region" description="Helical" evidence="2">
    <location>
        <begin position="347"/>
        <end position="365"/>
    </location>
</feature>
<feature type="transmembrane region" description="Helical" evidence="2">
    <location>
        <begin position="253"/>
        <end position="277"/>
    </location>
</feature>
<dbReference type="InterPro" id="IPR009339">
    <property type="entry name" value="DUF998"/>
</dbReference>
<dbReference type="Proteomes" id="UP000198506">
    <property type="component" value="Unassembled WGS sequence"/>
</dbReference>
<keyword evidence="2" id="KW-1133">Transmembrane helix</keyword>
<dbReference type="EMBL" id="FOZN01000002">
    <property type="protein sequence ID" value="SFS09621.1"/>
    <property type="molecule type" value="Genomic_DNA"/>
</dbReference>
<keyword evidence="2" id="KW-0472">Membrane</keyword>
<organism evidence="3 4">
    <name type="scientific">Agrococcus baldri</name>
    <dbReference type="NCBI Taxonomy" id="153730"/>
    <lineage>
        <taxon>Bacteria</taxon>
        <taxon>Bacillati</taxon>
        <taxon>Actinomycetota</taxon>
        <taxon>Actinomycetes</taxon>
        <taxon>Micrococcales</taxon>
        <taxon>Microbacteriaceae</taxon>
        <taxon>Agrococcus</taxon>
    </lineage>
</organism>